<dbReference type="Pfam" id="PF08263">
    <property type="entry name" value="LRRNT_2"/>
    <property type="match status" value="1"/>
</dbReference>
<evidence type="ECO:0000256" key="7">
    <source>
        <dbReference type="ARBA" id="ARBA00023136"/>
    </source>
</evidence>
<dbReference type="Proteomes" id="UP000824120">
    <property type="component" value="Chromosome 12"/>
</dbReference>
<evidence type="ECO:0000256" key="10">
    <source>
        <dbReference type="SAM" id="SignalP"/>
    </source>
</evidence>
<dbReference type="InterPro" id="IPR052941">
    <property type="entry name" value="StomDev_PlantInt_Reg"/>
</dbReference>
<evidence type="ECO:0000256" key="5">
    <source>
        <dbReference type="ARBA" id="ARBA00022737"/>
    </source>
</evidence>
<evidence type="ECO:0000256" key="6">
    <source>
        <dbReference type="ARBA" id="ARBA00022989"/>
    </source>
</evidence>
<dbReference type="GO" id="GO:0050832">
    <property type="term" value="P:defense response to fungus"/>
    <property type="evidence" value="ECO:0007669"/>
    <property type="project" value="UniProtKB-ARBA"/>
</dbReference>
<dbReference type="EMBL" id="JACXVP010000012">
    <property type="protein sequence ID" value="KAG5569488.1"/>
    <property type="molecule type" value="Genomic_DNA"/>
</dbReference>
<feature type="signal peptide" evidence="10">
    <location>
        <begin position="1"/>
        <end position="23"/>
    </location>
</feature>
<keyword evidence="6 9" id="KW-1133">Transmembrane helix</keyword>
<dbReference type="PANTHER" id="PTHR48004:SF58">
    <property type="entry name" value="OS01G0162200 PROTEIN"/>
    <property type="match status" value="1"/>
</dbReference>
<evidence type="ECO:0000313" key="13">
    <source>
        <dbReference type="EMBL" id="KAG5569488.1"/>
    </source>
</evidence>
<dbReference type="InterPro" id="IPR032675">
    <property type="entry name" value="LRR_dom_sf"/>
</dbReference>
<gene>
    <name evidence="13" type="ORF">H5410_059254</name>
</gene>
<dbReference type="InterPro" id="IPR055414">
    <property type="entry name" value="LRR_R13L4/SHOC2-like"/>
</dbReference>
<feature type="chain" id="PRO_5039886571" description="Leucine-rich repeat-containing N-terminal plant-type domain-containing protein" evidence="10">
    <location>
        <begin position="24"/>
        <end position="628"/>
    </location>
</feature>
<dbReference type="OrthoDB" id="1301710at2759"/>
<feature type="domain" description="Leucine-rich repeat-containing N-terminal plant-type" evidence="11">
    <location>
        <begin position="33"/>
        <end position="83"/>
    </location>
</feature>
<evidence type="ECO:0000259" key="12">
    <source>
        <dbReference type="Pfam" id="PF23598"/>
    </source>
</evidence>
<proteinExistence type="predicted"/>
<dbReference type="Gene3D" id="3.80.10.10">
    <property type="entry name" value="Ribonuclease Inhibitor"/>
    <property type="match status" value="4"/>
</dbReference>
<evidence type="ECO:0000256" key="4">
    <source>
        <dbReference type="ARBA" id="ARBA00022729"/>
    </source>
</evidence>
<dbReference type="FunFam" id="3.80.10.10:FF:000095">
    <property type="entry name" value="LRR receptor-like serine/threonine-protein kinase GSO1"/>
    <property type="match status" value="1"/>
</dbReference>
<keyword evidence="3 9" id="KW-0812">Transmembrane</keyword>
<evidence type="ECO:0000256" key="8">
    <source>
        <dbReference type="ARBA" id="ARBA00023180"/>
    </source>
</evidence>
<evidence type="ECO:0000259" key="11">
    <source>
        <dbReference type="Pfam" id="PF08263"/>
    </source>
</evidence>
<evidence type="ECO:0008006" key="15">
    <source>
        <dbReference type="Google" id="ProtNLM"/>
    </source>
</evidence>
<keyword evidence="2" id="KW-0433">Leucine-rich repeat</keyword>
<comment type="caution">
    <text evidence="13">The sequence shown here is derived from an EMBL/GenBank/DDBJ whole genome shotgun (WGS) entry which is preliminary data.</text>
</comment>
<dbReference type="SUPFAM" id="SSF52047">
    <property type="entry name" value="RNI-like"/>
    <property type="match status" value="1"/>
</dbReference>
<dbReference type="PANTHER" id="PTHR48004">
    <property type="entry name" value="OS01G0149700 PROTEIN"/>
    <property type="match status" value="1"/>
</dbReference>
<dbReference type="InterPro" id="IPR001611">
    <property type="entry name" value="Leu-rich_rpt"/>
</dbReference>
<dbReference type="AlphaFoldDB" id="A0A9J5W2C2"/>
<keyword evidence="14" id="KW-1185">Reference proteome</keyword>
<evidence type="ECO:0000256" key="3">
    <source>
        <dbReference type="ARBA" id="ARBA00022692"/>
    </source>
</evidence>
<dbReference type="Pfam" id="PF13855">
    <property type="entry name" value="LRR_8"/>
    <property type="match status" value="1"/>
</dbReference>
<evidence type="ECO:0000256" key="1">
    <source>
        <dbReference type="ARBA" id="ARBA00004167"/>
    </source>
</evidence>
<name>A0A9J5W2C2_SOLCO</name>
<keyword evidence="4 10" id="KW-0732">Signal</keyword>
<sequence>MVMSLFFFYSFLCFVFLISECFSSSFDHHLCSPTEASALLQFKQSFQIMSEGYCSYMCFEDCFPKTKSWNESRDCCSWDGVTCHLLNGHVIGLDLSCSLLRGSIHPNSTLFQLHHLHTLNLAYNNFDGKIPTEISHLSNLVSLDLSYGFGLQLDERTFEAILHNFTNLELLSLYGVNISSPMPVNVSSSLRYVDLTDTNLRGVLTENFFLLPNSLEKLYLRGNHLLKGVFPKTHRRNTLLMELDISGTCISGVLPHSIGTFSSLNMLDLGGCQFSGSIPDSIGNLTQITDLLLSYNHFTGHIPSTISKLKHLTNVHLSDNSFSGEIPDVFSNLQELRYLDLSENSFTGPFPASILSLTHLVYLGMSSNSLSGPLPSNPSMLQNLTSVNLSYNSLNGIIPSWVFSLPLLDSVLLQHNQFRGLADEVIKTNPTLIELHLSNNQLSGSFPQSLVNLTNLEILGISSNNITIDEGMNITFLSLSSLFLSSCQLKDFPHFLRNVKTLVYLDISNNKIRGQIPDWFSGMRWDSLQFLNLSHNSLTGHLPQFRYHNLQYLDLKFNSLQEEGESYFFSGLTWESVVIGYSFGLVVGTVMWSLMFKYRKPKWFVEFFDGLMPHKRRRPKKRAQRRRT</sequence>
<reference evidence="13 14" key="1">
    <citation type="submission" date="2020-09" db="EMBL/GenBank/DDBJ databases">
        <title>De no assembly of potato wild relative species, Solanum commersonii.</title>
        <authorList>
            <person name="Cho K."/>
        </authorList>
    </citation>
    <scope>NUCLEOTIDE SEQUENCE [LARGE SCALE GENOMIC DNA]</scope>
    <source>
        <strain evidence="13">LZ3.2</strain>
        <tissue evidence="13">Leaf</tissue>
    </source>
</reference>
<dbReference type="GO" id="GO:0016020">
    <property type="term" value="C:membrane"/>
    <property type="evidence" value="ECO:0007669"/>
    <property type="project" value="UniProtKB-SubCell"/>
</dbReference>
<accession>A0A9J5W2C2</accession>
<keyword evidence="7 9" id="KW-0472">Membrane</keyword>
<protein>
    <recommendedName>
        <fullName evidence="15">Leucine-rich repeat-containing N-terminal plant-type domain-containing protein</fullName>
    </recommendedName>
</protein>
<dbReference type="InterPro" id="IPR013210">
    <property type="entry name" value="LRR_N_plant-typ"/>
</dbReference>
<evidence type="ECO:0000313" key="14">
    <source>
        <dbReference type="Proteomes" id="UP000824120"/>
    </source>
</evidence>
<evidence type="ECO:0000256" key="9">
    <source>
        <dbReference type="SAM" id="Phobius"/>
    </source>
</evidence>
<feature type="transmembrane region" description="Helical" evidence="9">
    <location>
        <begin position="567"/>
        <end position="594"/>
    </location>
</feature>
<comment type="subcellular location">
    <subcellularLocation>
        <location evidence="1">Membrane</location>
        <topology evidence="1">Single-pass membrane protein</topology>
    </subcellularLocation>
</comment>
<keyword evidence="8" id="KW-0325">Glycoprotein</keyword>
<dbReference type="FunFam" id="3.80.10.10:FF:000453">
    <property type="entry name" value="Leucine-rich receptor-like protein kinase family protein"/>
    <property type="match status" value="1"/>
</dbReference>
<dbReference type="GO" id="GO:0009791">
    <property type="term" value="P:post-embryonic development"/>
    <property type="evidence" value="ECO:0007669"/>
    <property type="project" value="UniProtKB-ARBA"/>
</dbReference>
<dbReference type="Pfam" id="PF00560">
    <property type="entry name" value="LRR_1"/>
    <property type="match status" value="1"/>
</dbReference>
<evidence type="ECO:0000256" key="2">
    <source>
        <dbReference type="ARBA" id="ARBA00022614"/>
    </source>
</evidence>
<dbReference type="Pfam" id="PF23598">
    <property type="entry name" value="LRR_14"/>
    <property type="match status" value="1"/>
</dbReference>
<feature type="domain" description="Disease resistance R13L4/SHOC-2-like LRR" evidence="12">
    <location>
        <begin position="305"/>
        <end position="540"/>
    </location>
</feature>
<organism evidence="13 14">
    <name type="scientific">Solanum commersonii</name>
    <name type="common">Commerson's wild potato</name>
    <name type="synonym">Commerson's nightshade</name>
    <dbReference type="NCBI Taxonomy" id="4109"/>
    <lineage>
        <taxon>Eukaryota</taxon>
        <taxon>Viridiplantae</taxon>
        <taxon>Streptophyta</taxon>
        <taxon>Embryophyta</taxon>
        <taxon>Tracheophyta</taxon>
        <taxon>Spermatophyta</taxon>
        <taxon>Magnoliopsida</taxon>
        <taxon>eudicotyledons</taxon>
        <taxon>Gunneridae</taxon>
        <taxon>Pentapetalae</taxon>
        <taxon>asterids</taxon>
        <taxon>lamiids</taxon>
        <taxon>Solanales</taxon>
        <taxon>Solanaceae</taxon>
        <taxon>Solanoideae</taxon>
        <taxon>Solaneae</taxon>
        <taxon>Solanum</taxon>
    </lineage>
</organism>
<dbReference type="SUPFAM" id="SSF52058">
    <property type="entry name" value="L domain-like"/>
    <property type="match status" value="1"/>
</dbReference>
<keyword evidence="5" id="KW-0677">Repeat</keyword>